<dbReference type="Proteomes" id="UP000077248">
    <property type="component" value="Unassembled WGS sequence"/>
</dbReference>
<dbReference type="GeneID" id="29113233"/>
<sequence>MSYSHNNQLNMVSLFDEEHPQRFNKRSYDMTRLHPNNPYHGLPGQAAAVAPIKIEEGAAPVSYTPTYDSDYVESDRDDRRPSKIPKINKDGVPRKPRQPRPKLLKWSDNDWKNVVLGIVWACGETGVQIPFDQAAQIVGESCTAGALQQAILKLRGKQIDEGYEIPSLRMAWTRKNKRASSSASSANAKPQQTAGQGQGLTTQSRPSLIVKLKAPLLTDRNCHGGVTIGKNYIAPIEPQFSMADDIHSTGGRGITVVSGLPNVPSDSGPKYPDIVKQAVPTQYKRGAGMDFDFEKYIKEMEAQNYEEDIKDHTEYDFVSNDSHEDLLASSEAEQAAMSGFLPEMSSPLDHTYDSPYSFFSQASSGIHPLDPASSSQQGLQEAFPLPTHLDTGHFHDFFAHDAFSNCGYEYEFNAGH</sequence>
<name>A0A177DL37_ALTAL</name>
<feature type="compositionally biased region" description="Low complexity" evidence="1">
    <location>
        <begin position="179"/>
        <end position="202"/>
    </location>
</feature>
<dbReference type="RefSeq" id="XP_018385163.1">
    <property type="nucleotide sequence ID" value="XM_018527639.1"/>
</dbReference>
<feature type="compositionally biased region" description="Basic residues" evidence="1">
    <location>
        <begin position="94"/>
        <end position="103"/>
    </location>
</feature>
<evidence type="ECO:0000313" key="3">
    <source>
        <dbReference type="Proteomes" id="UP000077248"/>
    </source>
</evidence>
<feature type="region of interest" description="Disordered" evidence="1">
    <location>
        <begin position="174"/>
        <end position="202"/>
    </location>
</feature>
<proteinExistence type="predicted"/>
<feature type="compositionally biased region" description="Basic and acidic residues" evidence="1">
    <location>
        <begin position="73"/>
        <end position="93"/>
    </location>
</feature>
<feature type="region of interest" description="Disordered" evidence="1">
    <location>
        <begin position="65"/>
        <end position="104"/>
    </location>
</feature>
<dbReference type="AlphaFoldDB" id="A0A177DL37"/>
<dbReference type="EMBL" id="KV441480">
    <property type="protein sequence ID" value="OAG19742.1"/>
    <property type="molecule type" value="Genomic_DNA"/>
</dbReference>
<reference evidence="2 3" key="1">
    <citation type="submission" date="2016-05" db="EMBL/GenBank/DDBJ databases">
        <title>Comparative analysis of secretome profiles of manganese(II)-oxidizing ascomycete fungi.</title>
        <authorList>
            <consortium name="DOE Joint Genome Institute"/>
            <person name="Zeiner C.A."/>
            <person name="Purvine S.O."/>
            <person name="Zink E.M."/>
            <person name="Wu S."/>
            <person name="Pasa-Tolic L."/>
            <person name="Chaput D.L."/>
            <person name="Haridas S."/>
            <person name="Grigoriev I.V."/>
            <person name="Santelli C.M."/>
            <person name="Hansel C.M."/>
        </authorList>
    </citation>
    <scope>NUCLEOTIDE SEQUENCE [LARGE SCALE GENOMIC DNA]</scope>
    <source>
        <strain evidence="2 3">SRC1lrK2f</strain>
    </source>
</reference>
<dbReference type="KEGG" id="aalt:CC77DRAFT_1050771"/>
<evidence type="ECO:0000313" key="2">
    <source>
        <dbReference type="EMBL" id="OAG19742.1"/>
    </source>
</evidence>
<organism evidence="2 3">
    <name type="scientific">Alternaria alternata</name>
    <name type="common">Alternaria rot fungus</name>
    <name type="synonym">Torula alternata</name>
    <dbReference type="NCBI Taxonomy" id="5599"/>
    <lineage>
        <taxon>Eukaryota</taxon>
        <taxon>Fungi</taxon>
        <taxon>Dikarya</taxon>
        <taxon>Ascomycota</taxon>
        <taxon>Pezizomycotina</taxon>
        <taxon>Dothideomycetes</taxon>
        <taxon>Pleosporomycetidae</taxon>
        <taxon>Pleosporales</taxon>
        <taxon>Pleosporineae</taxon>
        <taxon>Pleosporaceae</taxon>
        <taxon>Alternaria</taxon>
        <taxon>Alternaria sect. Alternaria</taxon>
        <taxon>Alternaria alternata complex</taxon>
    </lineage>
</organism>
<evidence type="ECO:0000256" key="1">
    <source>
        <dbReference type="SAM" id="MobiDB-lite"/>
    </source>
</evidence>
<dbReference type="VEuPathDB" id="FungiDB:CC77DRAFT_1050771"/>
<keyword evidence="3" id="KW-1185">Reference proteome</keyword>
<protein>
    <submittedName>
        <fullName evidence="2">Uncharacterized protein</fullName>
    </submittedName>
</protein>
<accession>A0A177DL37</accession>
<gene>
    <name evidence="2" type="ORF">CC77DRAFT_1050771</name>
</gene>